<dbReference type="SUPFAM" id="SSF51905">
    <property type="entry name" value="FAD/NAD(P)-binding domain"/>
    <property type="match status" value="1"/>
</dbReference>
<keyword evidence="4" id="KW-0285">Flavoprotein</keyword>
<gene>
    <name evidence="9" type="ORF">CGI_10008974</name>
</gene>
<dbReference type="InterPro" id="IPR016090">
    <property type="entry name" value="PLA2-like_dom"/>
</dbReference>
<evidence type="ECO:0000256" key="2">
    <source>
        <dbReference type="ARBA" id="ARBA00005350"/>
    </source>
</evidence>
<dbReference type="PROSITE" id="PS00118">
    <property type="entry name" value="PA2_HIS"/>
    <property type="match status" value="1"/>
</dbReference>
<dbReference type="AlphaFoldDB" id="K1Q841"/>
<proteinExistence type="inferred from homology"/>
<evidence type="ECO:0000313" key="9">
    <source>
        <dbReference type="EMBL" id="EKC25020.1"/>
    </source>
</evidence>
<dbReference type="PRINTS" id="PR00411">
    <property type="entry name" value="PNDRDTASEI"/>
</dbReference>
<keyword evidence="5" id="KW-0274">FAD</keyword>
<evidence type="ECO:0000256" key="4">
    <source>
        <dbReference type="ARBA" id="ARBA00022630"/>
    </source>
</evidence>
<dbReference type="InterPro" id="IPR004099">
    <property type="entry name" value="Pyr_nucl-diS_OxRdtase_dimer"/>
</dbReference>
<dbReference type="Gene3D" id="3.30.390.30">
    <property type="match status" value="2"/>
</dbReference>
<dbReference type="Pfam" id="PF07992">
    <property type="entry name" value="Pyr_redox_2"/>
    <property type="match status" value="1"/>
</dbReference>
<dbReference type="GO" id="GO:0016491">
    <property type="term" value="F:oxidoreductase activity"/>
    <property type="evidence" value="ECO:0007669"/>
    <property type="project" value="InterPro"/>
</dbReference>
<dbReference type="InterPro" id="IPR033113">
    <property type="entry name" value="PLA2_histidine"/>
</dbReference>
<protein>
    <submittedName>
        <fullName evidence="9">Phospholipid scramblase 2</fullName>
    </submittedName>
</protein>
<comment type="subcellular location">
    <subcellularLocation>
        <location evidence="1">Secreted</location>
    </subcellularLocation>
</comment>
<evidence type="ECO:0000259" key="7">
    <source>
        <dbReference type="Pfam" id="PF05826"/>
    </source>
</evidence>
<dbReference type="InParanoid" id="K1Q841"/>
<dbReference type="GO" id="GO:0006644">
    <property type="term" value="P:phospholipid metabolic process"/>
    <property type="evidence" value="ECO:0007669"/>
    <property type="project" value="InterPro"/>
</dbReference>
<dbReference type="SUPFAM" id="SSF54518">
    <property type="entry name" value="Tubby C-terminal domain-like"/>
    <property type="match status" value="1"/>
</dbReference>
<dbReference type="Pfam" id="PF03803">
    <property type="entry name" value="Scramblase"/>
    <property type="match status" value="1"/>
</dbReference>
<reference evidence="9" key="1">
    <citation type="journal article" date="2012" name="Nature">
        <title>The oyster genome reveals stress adaptation and complexity of shell formation.</title>
        <authorList>
            <person name="Zhang G."/>
            <person name="Fang X."/>
            <person name="Guo X."/>
            <person name="Li L."/>
            <person name="Luo R."/>
            <person name="Xu F."/>
            <person name="Yang P."/>
            <person name="Zhang L."/>
            <person name="Wang X."/>
            <person name="Qi H."/>
            <person name="Xiong Z."/>
            <person name="Que H."/>
            <person name="Xie Y."/>
            <person name="Holland P.W."/>
            <person name="Paps J."/>
            <person name="Zhu Y."/>
            <person name="Wu F."/>
            <person name="Chen Y."/>
            <person name="Wang J."/>
            <person name="Peng C."/>
            <person name="Meng J."/>
            <person name="Yang L."/>
            <person name="Liu J."/>
            <person name="Wen B."/>
            <person name="Zhang N."/>
            <person name="Huang Z."/>
            <person name="Zhu Q."/>
            <person name="Feng Y."/>
            <person name="Mount A."/>
            <person name="Hedgecock D."/>
            <person name="Xu Z."/>
            <person name="Liu Y."/>
            <person name="Domazet-Loso T."/>
            <person name="Du Y."/>
            <person name="Sun X."/>
            <person name="Zhang S."/>
            <person name="Liu B."/>
            <person name="Cheng P."/>
            <person name="Jiang X."/>
            <person name="Li J."/>
            <person name="Fan D."/>
            <person name="Wang W."/>
            <person name="Fu W."/>
            <person name="Wang T."/>
            <person name="Wang B."/>
            <person name="Zhang J."/>
            <person name="Peng Z."/>
            <person name="Li Y."/>
            <person name="Li N."/>
            <person name="Wang J."/>
            <person name="Chen M."/>
            <person name="He Y."/>
            <person name="Tan F."/>
            <person name="Song X."/>
            <person name="Zheng Q."/>
            <person name="Huang R."/>
            <person name="Yang H."/>
            <person name="Du X."/>
            <person name="Chen L."/>
            <person name="Yang M."/>
            <person name="Gaffney P.M."/>
            <person name="Wang S."/>
            <person name="Luo L."/>
            <person name="She Z."/>
            <person name="Ming Y."/>
            <person name="Huang W."/>
            <person name="Zhang S."/>
            <person name="Huang B."/>
            <person name="Zhang Y."/>
            <person name="Qu T."/>
            <person name="Ni P."/>
            <person name="Miao G."/>
            <person name="Wang J."/>
            <person name="Wang Q."/>
            <person name="Steinberg C.E."/>
            <person name="Wang H."/>
            <person name="Li N."/>
            <person name="Qian L."/>
            <person name="Zhang G."/>
            <person name="Li Y."/>
            <person name="Yang H."/>
            <person name="Liu X."/>
            <person name="Wang J."/>
            <person name="Yin Y."/>
            <person name="Wang J."/>
        </authorList>
    </citation>
    <scope>NUCLEOTIDE SEQUENCE [LARGE SCALE GENOMIC DNA]</scope>
    <source>
        <strain evidence="9">05x7-T-G4-1.051#20</strain>
    </source>
</reference>
<dbReference type="GO" id="GO:0050482">
    <property type="term" value="P:arachidonate secretion"/>
    <property type="evidence" value="ECO:0007669"/>
    <property type="project" value="InterPro"/>
</dbReference>
<feature type="domain" description="FAD/NAD(P)-binding" evidence="8">
    <location>
        <begin position="407"/>
        <end position="462"/>
    </location>
</feature>
<dbReference type="InterPro" id="IPR036188">
    <property type="entry name" value="FAD/NAD-bd_sf"/>
</dbReference>
<name>K1Q841_MAGGI</name>
<evidence type="ECO:0000256" key="3">
    <source>
        <dbReference type="ARBA" id="ARBA00022525"/>
    </source>
</evidence>
<dbReference type="InterPro" id="IPR025659">
    <property type="entry name" value="Tubby-like_C"/>
</dbReference>
<dbReference type="PANTHER" id="PTHR23248:SF63">
    <property type="entry name" value="PHOSPHOLIPID SCRAMBLASE"/>
    <property type="match status" value="1"/>
</dbReference>
<dbReference type="InterPro" id="IPR016156">
    <property type="entry name" value="FAD/NAD-linked_Rdtase_dimer_sf"/>
</dbReference>
<dbReference type="EMBL" id="JH818572">
    <property type="protein sequence ID" value="EKC25020.1"/>
    <property type="molecule type" value="Genomic_DNA"/>
</dbReference>
<feature type="domain" description="Pyridine nucleotide-disulphide oxidoreductase dimerisation" evidence="6">
    <location>
        <begin position="527"/>
        <end position="575"/>
    </location>
</feature>
<comment type="similarity">
    <text evidence="2">Belongs to the phospholipid scramblase family.</text>
</comment>
<dbReference type="HOGENOM" id="CLU_461714_0_0_1"/>
<dbReference type="Pfam" id="PF05826">
    <property type="entry name" value="Phospholip_A2_2"/>
    <property type="match status" value="1"/>
</dbReference>
<dbReference type="GO" id="GO:0005886">
    <property type="term" value="C:plasma membrane"/>
    <property type="evidence" value="ECO:0007669"/>
    <property type="project" value="TreeGrafter"/>
</dbReference>
<dbReference type="Pfam" id="PF02852">
    <property type="entry name" value="Pyr_redox_dim"/>
    <property type="match status" value="1"/>
</dbReference>
<dbReference type="SUPFAM" id="SSF48619">
    <property type="entry name" value="Phospholipase A2, PLA2"/>
    <property type="match status" value="1"/>
</dbReference>
<feature type="domain" description="Phospholipase A2-like central" evidence="7">
    <location>
        <begin position="300"/>
        <end position="394"/>
    </location>
</feature>
<accession>K1Q841</accession>
<organism evidence="9">
    <name type="scientific">Magallana gigas</name>
    <name type="common">Pacific oyster</name>
    <name type="synonym">Crassostrea gigas</name>
    <dbReference type="NCBI Taxonomy" id="29159"/>
    <lineage>
        <taxon>Eukaryota</taxon>
        <taxon>Metazoa</taxon>
        <taxon>Spiralia</taxon>
        <taxon>Lophotrochozoa</taxon>
        <taxon>Mollusca</taxon>
        <taxon>Bivalvia</taxon>
        <taxon>Autobranchia</taxon>
        <taxon>Pteriomorphia</taxon>
        <taxon>Ostreida</taxon>
        <taxon>Ostreoidea</taxon>
        <taxon>Ostreidae</taxon>
        <taxon>Magallana</taxon>
    </lineage>
</organism>
<dbReference type="Gene3D" id="1.20.90.10">
    <property type="entry name" value="Phospholipase A2 domain"/>
    <property type="match status" value="1"/>
</dbReference>
<dbReference type="PANTHER" id="PTHR23248">
    <property type="entry name" value="PHOSPHOLIPID SCRAMBLASE-RELATED"/>
    <property type="match status" value="1"/>
</dbReference>
<dbReference type="GO" id="GO:0005576">
    <property type="term" value="C:extracellular region"/>
    <property type="evidence" value="ECO:0007669"/>
    <property type="project" value="UniProtKB-SubCell"/>
</dbReference>
<dbReference type="SUPFAM" id="SSF55424">
    <property type="entry name" value="FAD/NAD-linked reductases, dimerisation (C-terminal) domain"/>
    <property type="match status" value="1"/>
</dbReference>
<sequence>MQGGMPPPPPGLQNVQQQWVPKPEPITGVPPGLEYLTQVDQLLIKQQIELLEAFTGWETANKYKITNTQAQQVFFAAEESDACSRQCCGPNRSFTIHITDNMGQEVIRVVRDFKCGAGCPWCACIGALAHEVTIEAPPGQVVGYVRQGQSWCPPKYSIRDANQQEILRMEGPTCMITGPCCPNDIDFNIFGQDGTTEVGKISKQWSGMLREMFTDADNFGVSFPMDLDVKIKAVMIGAVFLIGHKKQDPPYKGNVTLFLRSHDMVYTFKVRGRTIKLQRPILNLKEKYENERKKGGKEKRTKWCGTGNDATTYEDLGTAEDVDMCCREHDLCDFKIDAGQSNYGLTNDGSYTRVSCDCEQTFYDCLSNAQENSFDAAMIGFIYFDVLDQDCIRKRRICTGYSHAVTNNLNLEALGVEVDQTTQKVFGGHSDDHERTSVANIYAIGDILHNRPELTPVAIQAGQLLADRLFGGSQVQMDYDMIPTTVFTPLEYGVVGISEEKAVSRHGEENIEKRCQFIEFQAICFGDRILGLHLIGPNAGEVIQGFAVALRCGATWSGLSGSVGIHPTTAEEVVKLHITKRSGADPTVTGC</sequence>
<evidence type="ECO:0000259" key="8">
    <source>
        <dbReference type="Pfam" id="PF07992"/>
    </source>
</evidence>
<dbReference type="InterPro" id="IPR036444">
    <property type="entry name" value="PLipase_A2_dom_sf"/>
</dbReference>
<evidence type="ECO:0000259" key="6">
    <source>
        <dbReference type="Pfam" id="PF02852"/>
    </source>
</evidence>
<evidence type="ECO:0000256" key="1">
    <source>
        <dbReference type="ARBA" id="ARBA00004613"/>
    </source>
</evidence>
<dbReference type="GO" id="GO:0017128">
    <property type="term" value="F:phospholipid scramblase activity"/>
    <property type="evidence" value="ECO:0007669"/>
    <property type="project" value="InterPro"/>
</dbReference>
<dbReference type="GO" id="GO:0004623">
    <property type="term" value="F:phospholipase A2 activity"/>
    <property type="evidence" value="ECO:0007669"/>
    <property type="project" value="InterPro"/>
</dbReference>
<dbReference type="InterPro" id="IPR023753">
    <property type="entry name" value="FAD/NAD-binding_dom"/>
</dbReference>
<dbReference type="InterPro" id="IPR005552">
    <property type="entry name" value="Scramblase"/>
</dbReference>
<keyword evidence="3" id="KW-0964">Secreted</keyword>
<evidence type="ECO:0000256" key="5">
    <source>
        <dbReference type="ARBA" id="ARBA00022827"/>
    </source>
</evidence>